<dbReference type="STRING" id="1409788.NC99_18960"/>
<feature type="transmembrane region" description="Helical" evidence="1">
    <location>
        <begin position="39"/>
        <end position="56"/>
    </location>
</feature>
<evidence type="ECO:0000313" key="4">
    <source>
        <dbReference type="Proteomes" id="UP000036958"/>
    </source>
</evidence>
<feature type="transmembrane region" description="Helical" evidence="1">
    <location>
        <begin position="9"/>
        <end position="27"/>
    </location>
</feature>
<organism evidence="3 4">
    <name type="scientific">Sunxiuqinia dokdonensis</name>
    <dbReference type="NCBI Taxonomy" id="1409788"/>
    <lineage>
        <taxon>Bacteria</taxon>
        <taxon>Pseudomonadati</taxon>
        <taxon>Bacteroidota</taxon>
        <taxon>Bacteroidia</taxon>
        <taxon>Marinilabiliales</taxon>
        <taxon>Prolixibacteraceae</taxon>
        <taxon>Sunxiuqinia</taxon>
    </lineage>
</organism>
<dbReference type="PANTHER" id="PTHR40763:SF5">
    <property type="entry name" value="MEMBRANE PROTEIN"/>
    <property type="match status" value="1"/>
</dbReference>
<gene>
    <name evidence="3" type="ORF">NC99_18960</name>
</gene>
<sequence>MENKGNKRFYFGITLIAIGGILILERLNLIPWSLADLLISWQMLLIAIGVFSLIGGNRTGGTILIVIGGFFLVPEMIDVPNEIRRLYWPMILVAIGAALLFRHNGCQSRMERGTGGEDINQFDDFVIFGGREIFINAQELKGGRATSIFGGIEYDFRQAKLSPQGAFVDTISVFGGCGIKVPLDWNVRNEVTTVFGAFTDKRGDTFQHSQYDPSKTIVIRGFTIFGGFEVKHV</sequence>
<name>A0A0L8VAB3_9BACT</name>
<dbReference type="OrthoDB" id="129627at2"/>
<feature type="domain" description="LiaF transmembrane" evidence="2">
    <location>
        <begin position="11"/>
        <end position="104"/>
    </location>
</feature>
<keyword evidence="1" id="KW-1133">Transmembrane helix</keyword>
<comment type="caution">
    <text evidence="3">The sequence shown here is derived from an EMBL/GenBank/DDBJ whole genome shotgun (WGS) entry which is preliminary data.</text>
</comment>
<dbReference type="RefSeq" id="WP_053182359.1">
    <property type="nucleotide sequence ID" value="NZ_LGIA01000146.1"/>
</dbReference>
<proteinExistence type="predicted"/>
<protein>
    <recommendedName>
        <fullName evidence="2">LiaF transmembrane domain-containing protein</fullName>
    </recommendedName>
</protein>
<dbReference type="Proteomes" id="UP000036958">
    <property type="component" value="Unassembled WGS sequence"/>
</dbReference>
<feature type="transmembrane region" description="Helical" evidence="1">
    <location>
        <begin position="86"/>
        <end position="102"/>
    </location>
</feature>
<evidence type="ECO:0000313" key="3">
    <source>
        <dbReference type="EMBL" id="KOH45288.1"/>
    </source>
</evidence>
<feature type="transmembrane region" description="Helical" evidence="1">
    <location>
        <begin position="63"/>
        <end position="80"/>
    </location>
</feature>
<dbReference type="InterPro" id="IPR054331">
    <property type="entry name" value="LiaF_TM"/>
</dbReference>
<evidence type="ECO:0000259" key="2">
    <source>
        <dbReference type="Pfam" id="PF22570"/>
    </source>
</evidence>
<accession>A0A0L8VAB3</accession>
<evidence type="ECO:0000256" key="1">
    <source>
        <dbReference type="SAM" id="Phobius"/>
    </source>
</evidence>
<keyword evidence="4" id="KW-1185">Reference proteome</keyword>
<dbReference type="PANTHER" id="PTHR40763">
    <property type="entry name" value="MEMBRANE PROTEIN-RELATED"/>
    <property type="match status" value="1"/>
</dbReference>
<reference evidence="4" key="1">
    <citation type="submission" date="2015-07" db="EMBL/GenBank/DDBJ databases">
        <title>Genome sequencing of Sunxiuqinia dokdonensis strain SK.</title>
        <authorList>
            <person name="Ahn S."/>
            <person name="Kim B.-C."/>
        </authorList>
    </citation>
    <scope>NUCLEOTIDE SEQUENCE [LARGE SCALE GENOMIC DNA]</scope>
    <source>
        <strain evidence="4">SK</strain>
    </source>
</reference>
<dbReference type="Pfam" id="PF22570">
    <property type="entry name" value="LiaF-TM"/>
    <property type="match status" value="1"/>
</dbReference>
<keyword evidence="1" id="KW-0812">Transmembrane</keyword>
<dbReference type="AlphaFoldDB" id="A0A0L8VAB3"/>
<dbReference type="EMBL" id="LGIA01000146">
    <property type="protein sequence ID" value="KOH45288.1"/>
    <property type="molecule type" value="Genomic_DNA"/>
</dbReference>
<keyword evidence="1" id="KW-0472">Membrane</keyword>